<organism evidence="2 3">
    <name type="scientific">Corallococcus terminator</name>
    <dbReference type="NCBI Taxonomy" id="2316733"/>
    <lineage>
        <taxon>Bacteria</taxon>
        <taxon>Pseudomonadati</taxon>
        <taxon>Myxococcota</taxon>
        <taxon>Myxococcia</taxon>
        <taxon>Myxococcales</taxon>
        <taxon>Cystobacterineae</taxon>
        <taxon>Myxococcaceae</taxon>
        <taxon>Corallococcus</taxon>
    </lineage>
</organism>
<sequence>MASLILPLLGGALIGLSASLLLLFNARIAGISGIAGGLFGSVSGERGWRLAFLAGLVGGGLLLRFIWPGALGAPD</sequence>
<accession>A0A3A8HI87</accession>
<reference evidence="3" key="1">
    <citation type="submission" date="2018-09" db="EMBL/GenBank/DDBJ databases">
        <authorList>
            <person name="Livingstone P.G."/>
            <person name="Whitworth D.E."/>
        </authorList>
    </citation>
    <scope>NUCLEOTIDE SEQUENCE [LARGE SCALE GENOMIC DNA]</scope>
    <source>
        <strain evidence="3">CA054A</strain>
    </source>
</reference>
<gene>
    <name evidence="2" type="ORF">D7V88_41945</name>
</gene>
<feature type="transmembrane region" description="Helical" evidence="1">
    <location>
        <begin position="50"/>
        <end position="67"/>
    </location>
</feature>
<feature type="non-terminal residue" evidence="2">
    <location>
        <position position="75"/>
    </location>
</feature>
<keyword evidence="1" id="KW-0472">Membrane</keyword>
<name>A0A3A8HI87_9BACT</name>
<dbReference type="EMBL" id="RAVZ01000746">
    <property type="protein sequence ID" value="RKG64933.1"/>
    <property type="molecule type" value="Genomic_DNA"/>
</dbReference>
<keyword evidence="3" id="KW-1185">Reference proteome</keyword>
<evidence type="ECO:0000256" key="1">
    <source>
        <dbReference type="SAM" id="Phobius"/>
    </source>
</evidence>
<comment type="caution">
    <text evidence="2">The sequence shown here is derived from an EMBL/GenBank/DDBJ whole genome shotgun (WGS) entry which is preliminary data.</text>
</comment>
<evidence type="ECO:0000313" key="3">
    <source>
        <dbReference type="Proteomes" id="UP000268094"/>
    </source>
</evidence>
<keyword evidence="1" id="KW-1133">Transmembrane helix</keyword>
<evidence type="ECO:0000313" key="2">
    <source>
        <dbReference type="EMBL" id="RKG64933.1"/>
    </source>
</evidence>
<keyword evidence="1" id="KW-0812">Transmembrane</keyword>
<protein>
    <submittedName>
        <fullName evidence="2">YeeE/YedE family protein</fullName>
    </submittedName>
</protein>
<dbReference type="Proteomes" id="UP000268094">
    <property type="component" value="Unassembled WGS sequence"/>
</dbReference>
<proteinExistence type="predicted"/>
<dbReference type="RefSeq" id="WP_372241179.1">
    <property type="nucleotide sequence ID" value="NZ_RAVZ01000746.1"/>
</dbReference>
<dbReference type="AlphaFoldDB" id="A0A3A8HI87"/>